<dbReference type="InterPro" id="IPR027417">
    <property type="entry name" value="P-loop_NTPase"/>
</dbReference>
<evidence type="ECO:0000256" key="2">
    <source>
        <dbReference type="ARBA" id="ARBA00022741"/>
    </source>
</evidence>
<gene>
    <name evidence="5" type="ORF">COX18_02495</name>
</gene>
<keyword evidence="2" id="KW-0547">Nucleotide-binding</keyword>
<evidence type="ECO:0000259" key="4">
    <source>
        <dbReference type="SMART" id="SM00065"/>
    </source>
</evidence>
<organism evidence="5 6">
    <name type="scientific">Candidatus Desantisbacteria bacterium CG23_combo_of_CG06-09_8_20_14_all_40_23</name>
    <dbReference type="NCBI Taxonomy" id="1974550"/>
    <lineage>
        <taxon>Bacteria</taxon>
        <taxon>Candidatus Desantisiibacteriota</taxon>
    </lineage>
</organism>
<dbReference type="Pfam" id="PF01590">
    <property type="entry name" value="GAF"/>
    <property type="match status" value="1"/>
</dbReference>
<dbReference type="EMBL" id="PCSH01000042">
    <property type="protein sequence ID" value="PIP41753.1"/>
    <property type="molecule type" value="Genomic_DNA"/>
</dbReference>
<dbReference type="AlphaFoldDB" id="A0A2H0A8N0"/>
<evidence type="ECO:0000256" key="1">
    <source>
        <dbReference type="ARBA" id="ARBA00006611"/>
    </source>
</evidence>
<comment type="caution">
    <text evidence="5">The sequence shown here is derived from an EMBL/GenBank/DDBJ whole genome shotgun (WGS) entry which is preliminary data.</text>
</comment>
<feature type="domain" description="GAF" evidence="4">
    <location>
        <begin position="241"/>
        <end position="386"/>
    </location>
</feature>
<comment type="similarity">
    <text evidence="1">Belongs to the GSP E family.</text>
</comment>
<reference evidence="5 6" key="1">
    <citation type="submission" date="2017-09" db="EMBL/GenBank/DDBJ databases">
        <title>Depth-based differentiation of microbial function through sediment-hosted aquifers and enrichment of novel symbionts in the deep terrestrial subsurface.</title>
        <authorList>
            <person name="Probst A.J."/>
            <person name="Ladd B."/>
            <person name="Jarett J.K."/>
            <person name="Geller-Mcgrath D.E."/>
            <person name="Sieber C.M."/>
            <person name="Emerson J.B."/>
            <person name="Anantharaman K."/>
            <person name="Thomas B.C."/>
            <person name="Malmstrom R."/>
            <person name="Stieglmeier M."/>
            <person name="Klingl A."/>
            <person name="Woyke T."/>
            <person name="Ryan C.M."/>
            <person name="Banfield J.F."/>
        </authorList>
    </citation>
    <scope>NUCLEOTIDE SEQUENCE [LARGE SCALE GENOMIC DNA]</scope>
    <source>
        <strain evidence="5">CG23_combo_of_CG06-09_8_20_14_all_40_23</strain>
    </source>
</reference>
<dbReference type="InterPro" id="IPR029016">
    <property type="entry name" value="GAF-like_dom_sf"/>
</dbReference>
<name>A0A2H0A8N0_9BACT</name>
<dbReference type="Pfam" id="PF00437">
    <property type="entry name" value="T2SSE"/>
    <property type="match status" value="1"/>
</dbReference>
<dbReference type="Gene3D" id="3.30.300.160">
    <property type="entry name" value="Type II secretion system, protein E, N-terminal domain"/>
    <property type="match status" value="1"/>
</dbReference>
<protein>
    <recommendedName>
        <fullName evidence="4">GAF domain-containing protein</fullName>
    </recommendedName>
</protein>
<evidence type="ECO:0000313" key="5">
    <source>
        <dbReference type="EMBL" id="PIP41753.1"/>
    </source>
</evidence>
<dbReference type="GO" id="GO:0005524">
    <property type="term" value="F:ATP binding"/>
    <property type="evidence" value="ECO:0007669"/>
    <property type="project" value="UniProtKB-KW"/>
</dbReference>
<keyword evidence="3" id="KW-0067">ATP-binding</keyword>
<feature type="domain" description="GAF" evidence="4">
    <location>
        <begin position="71"/>
        <end position="220"/>
    </location>
</feature>
<dbReference type="SUPFAM" id="SSF55781">
    <property type="entry name" value="GAF domain-like"/>
    <property type="match status" value="2"/>
</dbReference>
<dbReference type="Gene3D" id="3.30.450.90">
    <property type="match status" value="1"/>
</dbReference>
<dbReference type="SMART" id="SM00065">
    <property type="entry name" value="GAF"/>
    <property type="match status" value="2"/>
</dbReference>
<dbReference type="InterPro" id="IPR001482">
    <property type="entry name" value="T2SS/T4SS_dom"/>
</dbReference>
<sequence length="907" mass="100646">MTLNQINGMMSGNRGRTFLSAIWLVKKHALRYSIGDNDMTQSEAVVTKIDSMELKIKGLTEISHLATISTNLDEIIDSIMDMILRIMRCDAGTLMLINETNNCLEIKTIKGRDAAAINNSPLRLSEGIAGSVAETGESISIPDLTGKTITIPENNNEVDTGLYNILCVPMKFNNRIIGIVEIINRQEKQPFNLEDIGILEAIAAQITMLIENSHLFNLAQKEAKALRTLFEVNEVLNSAKDIQSLLDLTIKLAARFMTASTSVLMILDDKADELILNVYGEELLRERIKVGEGIAGMVAKNGEPILIENAETDMRFSPEIDNITQYSANSILIVPLKTRYKIIGVMEVINKTDNTRFNSKDKEFFCLFANQVTSAIEHARSHMVDIPFPKPITSPHEKPRMGEILISYNLLNNNQLHEALDYQSQNGGKIGEILLRLGMVTEDAVNCALSTQLDIPYVWLKADMVDIDAVKTLPRDMLERCIIIPIMKIDNELTLIMNDPLDMEMIENVQRITNCNIRVSLGSKENIINIIREILGIKGTESKELDVNSKGFLHEVSGETFLSSHLEQALKVGAEEIHLEPTENGLWIRYRQLGILEEKGRVSLSLHPEVVFKAKMIGGLDILKEGVAQENELVTRIGDRNVGLTITTMPTAFGESIFIQLFPIDIQVPSIDTIGFDPNVIPGIKGMMQRSTGVVIVTGPGRSGKTTTAYSLLKEVDANKRKVATIESHISPYQEAKFVQVKTKDILSTLKIALKQEPDVIMLGEADESIIAFGLKSCLHGKLIILQQEFPTCFDVLHHLFEVAGGIVVASSLLGIIAQRMPRALCWRCKGDGCEACNYSGYDGYAPIFEVFFVDEEWREFIRGGNIDEVKNLATKSGFVDLRGEALKKIETGQATVAEMLTKGVII</sequence>
<dbReference type="InterPro" id="IPR003018">
    <property type="entry name" value="GAF"/>
</dbReference>
<dbReference type="GO" id="GO:0005886">
    <property type="term" value="C:plasma membrane"/>
    <property type="evidence" value="ECO:0007669"/>
    <property type="project" value="TreeGrafter"/>
</dbReference>
<dbReference type="SUPFAM" id="SSF52540">
    <property type="entry name" value="P-loop containing nucleoside triphosphate hydrolases"/>
    <property type="match status" value="1"/>
</dbReference>
<accession>A0A2H0A8N0</accession>
<dbReference type="PANTHER" id="PTHR30258">
    <property type="entry name" value="TYPE II SECRETION SYSTEM PROTEIN GSPE-RELATED"/>
    <property type="match status" value="1"/>
</dbReference>
<dbReference type="Pfam" id="PF13185">
    <property type="entry name" value="GAF_2"/>
    <property type="match status" value="1"/>
</dbReference>
<evidence type="ECO:0000313" key="6">
    <source>
        <dbReference type="Proteomes" id="UP000231067"/>
    </source>
</evidence>
<dbReference type="InterPro" id="IPR007831">
    <property type="entry name" value="T2SS_GspE_N"/>
</dbReference>
<proteinExistence type="inferred from homology"/>
<dbReference type="Gene3D" id="3.30.450.40">
    <property type="match status" value="2"/>
</dbReference>
<evidence type="ECO:0000256" key="3">
    <source>
        <dbReference type="ARBA" id="ARBA00022840"/>
    </source>
</evidence>
<dbReference type="SUPFAM" id="SSF160246">
    <property type="entry name" value="EspE N-terminal domain-like"/>
    <property type="match status" value="1"/>
</dbReference>
<dbReference type="PANTHER" id="PTHR30258:SF1">
    <property type="entry name" value="PROTEIN TRANSPORT PROTEIN HOFB HOMOLOG"/>
    <property type="match status" value="1"/>
</dbReference>
<dbReference type="Gene3D" id="3.40.50.300">
    <property type="entry name" value="P-loop containing nucleotide triphosphate hydrolases"/>
    <property type="match status" value="1"/>
</dbReference>
<dbReference type="GO" id="GO:0016887">
    <property type="term" value="F:ATP hydrolysis activity"/>
    <property type="evidence" value="ECO:0007669"/>
    <property type="project" value="TreeGrafter"/>
</dbReference>
<dbReference type="InterPro" id="IPR037257">
    <property type="entry name" value="T2SS_E_N_sf"/>
</dbReference>
<dbReference type="Proteomes" id="UP000231067">
    <property type="component" value="Unassembled WGS sequence"/>
</dbReference>
<dbReference type="Pfam" id="PF05157">
    <property type="entry name" value="MshEN"/>
    <property type="match status" value="1"/>
</dbReference>